<protein>
    <submittedName>
        <fullName evidence="7">Indolethylamine N-methyltransferase-like</fullName>
    </submittedName>
</protein>
<keyword evidence="4 5" id="KW-0949">S-adenosyl-L-methionine</keyword>
<dbReference type="Pfam" id="PF01234">
    <property type="entry name" value="NNMT_PNMT_TEMT"/>
    <property type="match status" value="1"/>
</dbReference>
<dbReference type="GO" id="GO:0032259">
    <property type="term" value="P:methylation"/>
    <property type="evidence" value="ECO:0007669"/>
    <property type="project" value="UniProtKB-KW"/>
</dbReference>
<dbReference type="InterPro" id="IPR053384">
    <property type="entry name" value="SAM-dep_methyltransferase"/>
</dbReference>
<sequence length="266" mass="29708">MQSSFTGKEIYQDVFDPRDYLETYYGAGSGVFIKDGFLKFVLRKLHQTCTTGGVKGDLLIDVGPGPAIYQELSACEVFKEIIAADFTDRNRQYLEKWLKNEPGMFDWTSAVKFVCDLEGISGKEAEKQEKLRRTLKKVVKCDVTNSNPVAPLVLPKADAVLTVGCLECACKDLDTYRQVLRNLSSLLKVGGHLIISGILGSTSFMSGSKQFSLLTLDEEFLRKAVTDAGFVIKDVELLPRNYDKEMFQICDHNSSIFLVACKQKNV</sequence>
<dbReference type="GO" id="GO:0008757">
    <property type="term" value="F:S-adenosylmethionine-dependent methyltransferase activity"/>
    <property type="evidence" value="ECO:0007669"/>
    <property type="project" value="UniProtKB-ARBA"/>
</dbReference>
<evidence type="ECO:0000256" key="3">
    <source>
        <dbReference type="ARBA" id="ARBA00022679"/>
    </source>
</evidence>
<keyword evidence="6" id="KW-1185">Reference proteome</keyword>
<feature type="binding site" evidence="5">
    <location>
        <position position="69"/>
    </location>
    <ligand>
        <name>S-adenosyl-L-methionine</name>
        <dbReference type="ChEBI" id="CHEBI:59789"/>
    </ligand>
</feature>
<feature type="binding site" evidence="5">
    <location>
        <begin position="142"/>
        <end position="143"/>
    </location>
    <ligand>
        <name>S-adenosyl-L-methionine</name>
        <dbReference type="ChEBI" id="CHEBI:59789"/>
    </ligand>
</feature>
<feature type="binding site" evidence="5">
    <location>
        <position position="85"/>
    </location>
    <ligand>
        <name>S-adenosyl-L-methionine</name>
        <dbReference type="ChEBI" id="CHEBI:59789"/>
    </ligand>
</feature>
<dbReference type="RefSeq" id="XP_033774366.1">
    <property type="nucleotide sequence ID" value="XM_033918475.1"/>
</dbReference>
<evidence type="ECO:0000313" key="6">
    <source>
        <dbReference type="Proteomes" id="UP000515159"/>
    </source>
</evidence>
<dbReference type="KEGG" id="gsh:117347473"/>
<evidence type="ECO:0000256" key="2">
    <source>
        <dbReference type="ARBA" id="ARBA00022603"/>
    </source>
</evidence>
<reference evidence="7" key="1">
    <citation type="submission" date="2025-08" db="UniProtKB">
        <authorList>
            <consortium name="RefSeq"/>
        </authorList>
    </citation>
    <scope>IDENTIFICATION</scope>
</reference>
<dbReference type="InterPro" id="IPR029063">
    <property type="entry name" value="SAM-dependent_MTases_sf"/>
</dbReference>
<dbReference type="PROSITE" id="PS51681">
    <property type="entry name" value="SAM_MT_NNMT_PNMT_TEMT"/>
    <property type="match status" value="1"/>
</dbReference>
<dbReference type="GO" id="GO:0005829">
    <property type="term" value="C:cytosol"/>
    <property type="evidence" value="ECO:0007669"/>
    <property type="project" value="TreeGrafter"/>
</dbReference>
<gene>
    <name evidence="7" type="primary">LOC117347473</name>
</gene>
<evidence type="ECO:0000256" key="5">
    <source>
        <dbReference type="PIRSR" id="PIRSR000384-1"/>
    </source>
</evidence>
<dbReference type="AlphaFoldDB" id="A0A6P8PFH5"/>
<keyword evidence="2" id="KW-0489">Methyltransferase</keyword>
<feature type="binding site" evidence="5">
    <location>
        <position position="25"/>
    </location>
    <ligand>
        <name>S-adenosyl-L-methionine</name>
        <dbReference type="ChEBI" id="CHEBI:59789"/>
    </ligand>
</feature>
<organism evidence="6 7">
    <name type="scientific">Geotrypetes seraphini</name>
    <name type="common">Gaboon caecilian</name>
    <name type="synonym">Caecilia seraphini</name>
    <dbReference type="NCBI Taxonomy" id="260995"/>
    <lineage>
        <taxon>Eukaryota</taxon>
        <taxon>Metazoa</taxon>
        <taxon>Chordata</taxon>
        <taxon>Craniata</taxon>
        <taxon>Vertebrata</taxon>
        <taxon>Euteleostomi</taxon>
        <taxon>Amphibia</taxon>
        <taxon>Gymnophiona</taxon>
        <taxon>Geotrypetes</taxon>
    </lineage>
</organism>
<dbReference type="InterPro" id="IPR000940">
    <property type="entry name" value="NNMT_TEMT_trans"/>
</dbReference>
<dbReference type="Gene3D" id="3.40.50.150">
    <property type="entry name" value="Vaccinia Virus protein VP39"/>
    <property type="match status" value="1"/>
</dbReference>
<dbReference type="FunFam" id="3.40.50.150:FF:000065">
    <property type="entry name" value="Phenylethanolamine N-methyltransferase"/>
    <property type="match status" value="1"/>
</dbReference>
<dbReference type="PIRSF" id="PIRSF000384">
    <property type="entry name" value="PNMTase"/>
    <property type="match status" value="1"/>
</dbReference>
<dbReference type="NCBIfam" id="NF041360">
    <property type="entry name" value="GntF_guanitoxin"/>
    <property type="match status" value="1"/>
</dbReference>
<evidence type="ECO:0000256" key="1">
    <source>
        <dbReference type="ARBA" id="ARBA00007996"/>
    </source>
</evidence>
<dbReference type="Proteomes" id="UP000515159">
    <property type="component" value="Chromosome 13"/>
</dbReference>
<dbReference type="GO" id="GO:0008170">
    <property type="term" value="F:N-methyltransferase activity"/>
    <property type="evidence" value="ECO:0007669"/>
    <property type="project" value="TreeGrafter"/>
</dbReference>
<feature type="binding site" evidence="5">
    <location>
        <position position="20"/>
    </location>
    <ligand>
        <name>S-adenosyl-L-methionine</name>
        <dbReference type="ChEBI" id="CHEBI:59789"/>
    </ligand>
</feature>
<comment type="similarity">
    <text evidence="1">Belongs to the class I-like SAM-binding methyltransferase superfamily. NNMT/PNMT/TEMT family.</text>
</comment>
<feature type="binding site" evidence="5">
    <location>
        <position position="90"/>
    </location>
    <ligand>
        <name>S-adenosyl-L-methionine</name>
        <dbReference type="ChEBI" id="CHEBI:59789"/>
    </ligand>
</feature>
<keyword evidence="3" id="KW-0808">Transferase</keyword>
<evidence type="ECO:0000313" key="7">
    <source>
        <dbReference type="RefSeq" id="XP_033774366.1"/>
    </source>
</evidence>
<dbReference type="PANTHER" id="PTHR10867:SF46">
    <property type="entry name" value="INDOLETHYLAMINE N-METHYLTRANSFERASE"/>
    <property type="match status" value="1"/>
</dbReference>
<dbReference type="SUPFAM" id="SSF53335">
    <property type="entry name" value="S-adenosyl-L-methionine-dependent methyltransferases"/>
    <property type="match status" value="1"/>
</dbReference>
<proteinExistence type="inferred from homology"/>
<dbReference type="GeneID" id="117347473"/>
<dbReference type="PANTHER" id="PTHR10867">
    <property type="entry name" value="NNMT/PNMT/TEMT FAMILY MEMBER"/>
    <property type="match status" value="1"/>
</dbReference>
<dbReference type="FunCoup" id="A0A6P8PFH5">
    <property type="interactions" value="443"/>
</dbReference>
<dbReference type="InParanoid" id="A0A6P8PFH5"/>
<dbReference type="OrthoDB" id="10050085at2759"/>
<name>A0A6P8PFH5_GEOSA</name>
<evidence type="ECO:0000256" key="4">
    <source>
        <dbReference type="ARBA" id="ARBA00022691"/>
    </source>
</evidence>
<accession>A0A6P8PFH5</accession>